<accession>A0A250KT50</accession>
<evidence type="ECO:0000256" key="1">
    <source>
        <dbReference type="SAM" id="Coils"/>
    </source>
</evidence>
<keyword evidence="5" id="KW-1185">Reference proteome</keyword>
<evidence type="ECO:0000259" key="3">
    <source>
        <dbReference type="Pfam" id="PF13511"/>
    </source>
</evidence>
<evidence type="ECO:0000313" key="4">
    <source>
        <dbReference type="EMBL" id="BBA34716.1"/>
    </source>
</evidence>
<name>A0A250KT50_9GAMM</name>
<dbReference type="KEGG" id="mmai:sS8_2771"/>
<dbReference type="EMBL" id="AP017928">
    <property type="protein sequence ID" value="BBA34716.1"/>
    <property type="molecule type" value="Genomic_DNA"/>
</dbReference>
<dbReference type="OrthoDB" id="7062774at2"/>
<reference evidence="4 5" key="1">
    <citation type="submission" date="2016-12" db="EMBL/GenBank/DDBJ databases">
        <title>Genome sequencing of Methylocaldum marinum.</title>
        <authorList>
            <person name="Takeuchi M."/>
            <person name="Kamagata Y."/>
            <person name="Hiraoka S."/>
            <person name="Oshima K."/>
            <person name="Hattori M."/>
            <person name="Iwasaki W."/>
        </authorList>
    </citation>
    <scope>NUCLEOTIDE SEQUENCE [LARGE SCALE GENOMIC DNA]</scope>
    <source>
        <strain evidence="4 5">S8</strain>
    </source>
</reference>
<feature type="coiled-coil region" evidence="1">
    <location>
        <begin position="129"/>
        <end position="156"/>
    </location>
</feature>
<keyword evidence="1" id="KW-0175">Coiled coil</keyword>
<dbReference type="RefSeq" id="WP_119630072.1">
    <property type="nucleotide sequence ID" value="NZ_AP017928.1"/>
</dbReference>
<evidence type="ECO:0000313" key="5">
    <source>
        <dbReference type="Proteomes" id="UP000266313"/>
    </source>
</evidence>
<protein>
    <recommendedName>
        <fullName evidence="3">DUF4124 domain-containing protein</fullName>
    </recommendedName>
</protein>
<feature type="signal peptide" evidence="2">
    <location>
        <begin position="1"/>
        <end position="21"/>
    </location>
</feature>
<organism evidence="4 5">
    <name type="scientific">Methylocaldum marinum</name>
    <dbReference type="NCBI Taxonomy" id="1432792"/>
    <lineage>
        <taxon>Bacteria</taxon>
        <taxon>Pseudomonadati</taxon>
        <taxon>Pseudomonadota</taxon>
        <taxon>Gammaproteobacteria</taxon>
        <taxon>Methylococcales</taxon>
        <taxon>Methylococcaceae</taxon>
        <taxon>Methylocaldum</taxon>
    </lineage>
</organism>
<keyword evidence="2" id="KW-0732">Signal</keyword>
<proteinExistence type="predicted"/>
<dbReference type="AlphaFoldDB" id="A0A250KT50"/>
<gene>
    <name evidence="4" type="ORF">sS8_2771</name>
</gene>
<evidence type="ECO:0000256" key="2">
    <source>
        <dbReference type="SAM" id="SignalP"/>
    </source>
</evidence>
<dbReference type="InterPro" id="IPR025392">
    <property type="entry name" value="DUF4124"/>
</dbReference>
<dbReference type="Pfam" id="PF13511">
    <property type="entry name" value="DUF4124"/>
    <property type="match status" value="1"/>
</dbReference>
<sequence length="193" mass="22123">MKLYFAVACLFIANVLGPAGAATLYRWTDNSGTVRYGYHPPPGMNAAPADDVQRNLYDGPIDAVCRNLSKEHLRLIDREMERIKKLPAGLGLEYELTPAAKQELILDLLAHRAALLSGRKASEFRSPSGQEMERIRERHEEEKKRLQQTLQAKDATIRMQQDKLDRTRRKYEAARHYLNAPYPLEVPVIIERR</sequence>
<feature type="domain" description="DUF4124" evidence="3">
    <location>
        <begin position="16"/>
        <end position="46"/>
    </location>
</feature>
<dbReference type="Proteomes" id="UP000266313">
    <property type="component" value="Chromosome"/>
</dbReference>
<feature type="chain" id="PRO_5012603263" description="DUF4124 domain-containing protein" evidence="2">
    <location>
        <begin position="22"/>
        <end position="193"/>
    </location>
</feature>